<evidence type="ECO:0000313" key="4">
    <source>
        <dbReference type="Proteomes" id="UP000702954"/>
    </source>
</evidence>
<keyword evidence="4" id="KW-1185">Reference proteome</keyword>
<keyword evidence="2" id="KW-0489">Methyltransferase</keyword>
<dbReference type="InterPro" id="IPR029063">
    <property type="entry name" value="SAM-dependent_MTases_sf"/>
</dbReference>
<organism evidence="2 3">
    <name type="scientific">Faecalimonas umbilicata</name>
    <dbReference type="NCBI Taxonomy" id="1912855"/>
    <lineage>
        <taxon>Bacteria</taxon>
        <taxon>Bacillati</taxon>
        <taxon>Bacillota</taxon>
        <taxon>Clostridia</taxon>
        <taxon>Lachnospirales</taxon>
        <taxon>Lachnospiraceae</taxon>
        <taxon>Faecalimonas</taxon>
    </lineage>
</organism>
<dbReference type="PIRSF" id="PIRSF018637">
    <property type="entry name" value="TrmK"/>
    <property type="match status" value="1"/>
</dbReference>
<evidence type="ECO:0000313" key="1">
    <source>
        <dbReference type="EMBL" id="GBU05510.1"/>
    </source>
</evidence>
<dbReference type="Pfam" id="PF12847">
    <property type="entry name" value="Methyltransf_18"/>
    <property type="match status" value="1"/>
</dbReference>
<sequence length="238" mass="26514">MTELSERLRAVADLVDDGMVVADIGTDHGYIPIALVQEGRCPRAVAMDINIGPLDRARAHIQAAELSEKIDTRRSDGMKELKAEEADCAIIAGMGGALTIKILEESSATARSLKALILQPQSELYKVREYLAEQGYEILAEDMVLEEGKFYPIMKVCPGSPYTLTKEEACYGKELLSQRHPVLQSFLHRELDMKRKVLRELDDKSGDHICQRREALQKETACVEGILGQWESGGKQKK</sequence>
<evidence type="ECO:0000313" key="3">
    <source>
        <dbReference type="Proteomes" id="UP000294613"/>
    </source>
</evidence>
<dbReference type="SUPFAM" id="SSF53335">
    <property type="entry name" value="S-adenosyl-L-methionine-dependent methyltransferases"/>
    <property type="match status" value="1"/>
</dbReference>
<keyword evidence="2" id="KW-0808">Transferase</keyword>
<dbReference type="AlphaFoldDB" id="A0A4R3JRS5"/>
<dbReference type="Proteomes" id="UP000702954">
    <property type="component" value="Unassembled WGS sequence"/>
</dbReference>
<accession>A0A4R3JRS5</accession>
<dbReference type="InterPro" id="IPR006901">
    <property type="entry name" value="TrmK"/>
</dbReference>
<dbReference type="Gene3D" id="3.40.50.150">
    <property type="entry name" value="Vaccinia Virus protein VP39"/>
    <property type="match status" value="1"/>
</dbReference>
<dbReference type="Proteomes" id="UP000294613">
    <property type="component" value="Unassembled WGS sequence"/>
</dbReference>
<name>A0A4R3JRS5_9FIRM</name>
<dbReference type="RefSeq" id="WP_008976132.1">
    <property type="nucleotide sequence ID" value="NZ_BHEO01000008.1"/>
</dbReference>
<protein>
    <submittedName>
        <fullName evidence="1">SAM-dependent methyltransferase</fullName>
    </submittedName>
    <submittedName>
        <fullName evidence="2">tRNA (Adenine22-N1)-methyltransferase</fullName>
    </submittedName>
</protein>
<reference evidence="2 3" key="2">
    <citation type="submission" date="2019-03" db="EMBL/GenBank/DDBJ databases">
        <title>Genomic Encyclopedia of Type Strains, Phase IV (KMG-IV): sequencing the most valuable type-strain genomes for metagenomic binning, comparative biology and taxonomic classification.</title>
        <authorList>
            <person name="Goeker M."/>
        </authorList>
    </citation>
    <scope>NUCLEOTIDE SEQUENCE [LARGE SCALE GENOMIC DNA]</scope>
    <source>
        <strain evidence="2 3">DSM 103426</strain>
    </source>
</reference>
<gene>
    <name evidence="2" type="ORF">EDD74_11249</name>
    <name evidence="1" type="ORF">FAEUMB_20510</name>
</gene>
<dbReference type="GO" id="GO:0160105">
    <property type="term" value="F:tRNA (adenine(22)-N1)-methyltransferase activity"/>
    <property type="evidence" value="ECO:0007669"/>
    <property type="project" value="InterPro"/>
</dbReference>
<dbReference type="EMBL" id="BHEO01000008">
    <property type="protein sequence ID" value="GBU05510.1"/>
    <property type="molecule type" value="Genomic_DNA"/>
</dbReference>
<dbReference type="PANTHER" id="PTHR38451:SF1">
    <property type="entry name" value="TRNA (ADENINE(22)-N(1))-METHYLTRANSFERASE"/>
    <property type="match status" value="1"/>
</dbReference>
<evidence type="ECO:0000313" key="2">
    <source>
        <dbReference type="EMBL" id="TCS68011.1"/>
    </source>
</evidence>
<comment type="caution">
    <text evidence="2">The sequence shown here is derived from an EMBL/GenBank/DDBJ whole genome shotgun (WGS) entry which is preliminary data.</text>
</comment>
<proteinExistence type="predicted"/>
<dbReference type="EMBL" id="SLZV01000012">
    <property type="protein sequence ID" value="TCS68011.1"/>
    <property type="molecule type" value="Genomic_DNA"/>
</dbReference>
<dbReference type="GO" id="GO:0032259">
    <property type="term" value="P:methylation"/>
    <property type="evidence" value="ECO:0007669"/>
    <property type="project" value="UniProtKB-KW"/>
</dbReference>
<dbReference type="PANTHER" id="PTHR38451">
    <property type="entry name" value="TRNA (ADENINE(22)-N(1))-METHYLTRANSFERASE"/>
    <property type="match status" value="1"/>
</dbReference>
<reference evidence="1 4" key="1">
    <citation type="journal article" date="2018" name="Int. J. Syst. Evol. Microbiol.">
        <title>Draft Genome Sequence of Faecalimonas umbilicata JCM 30896T, an Acetate-Producing Bacterium Isolated from Human Feces.</title>
        <authorList>
            <person name="Sakamoto M."/>
            <person name="Ikeyama N."/>
            <person name="Yuki M."/>
            <person name="Ohkuma M."/>
        </authorList>
    </citation>
    <scope>NUCLEOTIDE SEQUENCE [LARGE SCALE GENOMIC DNA]</scope>
    <source>
        <strain evidence="1 4">EGH7</strain>
    </source>
</reference>